<protein>
    <submittedName>
        <fullName evidence="1">Thioesterase family protein</fullName>
    </submittedName>
</protein>
<dbReference type="SUPFAM" id="SSF54637">
    <property type="entry name" value="Thioesterase/thiol ester dehydrase-isomerase"/>
    <property type="match status" value="2"/>
</dbReference>
<comment type="caution">
    <text evidence="1">The sequence shown here is derived from an EMBL/GenBank/DDBJ whole genome shotgun (WGS) entry which is preliminary data.</text>
</comment>
<keyword evidence="2" id="KW-1185">Reference proteome</keyword>
<organism evidence="1 2">
    <name type="scientific">Nocardioides kribbensis</name>
    <dbReference type="NCBI Taxonomy" id="305517"/>
    <lineage>
        <taxon>Bacteria</taxon>
        <taxon>Bacillati</taxon>
        <taxon>Actinomycetota</taxon>
        <taxon>Actinomycetes</taxon>
        <taxon>Propionibacteriales</taxon>
        <taxon>Nocardioidaceae</taxon>
        <taxon>Nocardioides</taxon>
    </lineage>
</organism>
<dbReference type="RefSeq" id="WP_349804799.1">
    <property type="nucleotide sequence ID" value="NZ_JBEGDP010000012.1"/>
</dbReference>
<dbReference type="CDD" id="cd00586">
    <property type="entry name" value="4HBT"/>
    <property type="match status" value="2"/>
</dbReference>
<gene>
    <name evidence="1" type="ORF">V6R90_11820</name>
</gene>
<dbReference type="PANTHER" id="PTHR31793">
    <property type="entry name" value="4-HYDROXYBENZOYL-COA THIOESTERASE FAMILY MEMBER"/>
    <property type="match status" value="1"/>
</dbReference>
<proteinExistence type="predicted"/>
<reference evidence="1 2" key="1">
    <citation type="submission" date="2024-02" db="EMBL/GenBank/DDBJ databases">
        <title>Full genome sequence of Nocardioides kribbensis.</title>
        <authorList>
            <person name="Poletto B.L."/>
            <person name="Silva G."/>
            <person name="Galante D."/>
            <person name="Campos K.R."/>
            <person name="Santos M.B.N."/>
            <person name="Sacchi C.T."/>
        </authorList>
    </citation>
    <scope>NUCLEOTIDE SEQUENCE [LARGE SCALE GENOMIC DNA]</scope>
    <source>
        <strain evidence="1 2">O4R</strain>
    </source>
</reference>
<sequence>MRHLYECQLRWADLDLLGHVNNVVYVDYLQEARVDMLRTHRPAREDGADATAGLVEGLVVVRHRVTYVEPLTFRFTPVCIECWVTEVRAATFTMAYEVFDETPEGRRVYVRATTVLTPFVFSEERPRRLTAAEREVLAGFREEGDAGERPARTPAREEDLGHFPLQVRFSDVDVYGHVNNVKYFEYLQESRIAVLARLWGAAPGEDSRASLVVAQIDVDYRVPILFRPEPYDVWSWFSHVGRSSSVVESEIRDGDTVLARARVVLVFFDTATGRSVQPSEEVRAPLLAALDGSWTARPTG</sequence>
<dbReference type="Pfam" id="PF13279">
    <property type="entry name" value="4HBT_2"/>
    <property type="match status" value="2"/>
</dbReference>
<name>A0ABV1NZM1_9ACTN</name>
<evidence type="ECO:0000313" key="1">
    <source>
        <dbReference type="EMBL" id="MEQ7847965.1"/>
    </source>
</evidence>
<evidence type="ECO:0000313" key="2">
    <source>
        <dbReference type="Proteomes" id="UP001482520"/>
    </source>
</evidence>
<accession>A0ABV1NZM1</accession>
<dbReference type="InterPro" id="IPR029069">
    <property type="entry name" value="HotDog_dom_sf"/>
</dbReference>
<dbReference type="Proteomes" id="UP001482520">
    <property type="component" value="Unassembled WGS sequence"/>
</dbReference>
<dbReference type="InterPro" id="IPR050563">
    <property type="entry name" value="4-hydroxybenzoyl-CoA_TE"/>
</dbReference>
<dbReference type="EMBL" id="JBEGDP010000012">
    <property type="protein sequence ID" value="MEQ7847965.1"/>
    <property type="molecule type" value="Genomic_DNA"/>
</dbReference>
<dbReference type="Gene3D" id="3.10.129.10">
    <property type="entry name" value="Hotdog Thioesterase"/>
    <property type="match status" value="2"/>
</dbReference>
<dbReference type="PANTHER" id="PTHR31793:SF24">
    <property type="entry name" value="LONG-CHAIN ACYL-COA THIOESTERASE FADM"/>
    <property type="match status" value="1"/>
</dbReference>